<protein>
    <submittedName>
        <fullName evidence="1">777_t:CDS:1</fullName>
    </submittedName>
</protein>
<accession>A0A9N8ZGF4</accession>
<gene>
    <name evidence="1" type="ORF">PBRASI_LOCUS2282</name>
</gene>
<comment type="caution">
    <text evidence="1">The sequence shown here is derived from an EMBL/GenBank/DDBJ whole genome shotgun (WGS) entry which is preliminary data.</text>
</comment>
<name>A0A9N8ZGF4_9GLOM</name>
<evidence type="ECO:0000313" key="2">
    <source>
        <dbReference type="Proteomes" id="UP000789739"/>
    </source>
</evidence>
<proteinExistence type="predicted"/>
<dbReference type="Gene3D" id="1.10.30.10">
    <property type="entry name" value="High mobility group box domain"/>
    <property type="match status" value="1"/>
</dbReference>
<dbReference type="EMBL" id="CAJVPI010000173">
    <property type="protein sequence ID" value="CAG8494513.1"/>
    <property type="molecule type" value="Genomic_DNA"/>
</dbReference>
<reference evidence="1" key="1">
    <citation type="submission" date="2021-06" db="EMBL/GenBank/DDBJ databases">
        <authorList>
            <person name="Kallberg Y."/>
            <person name="Tangrot J."/>
            <person name="Rosling A."/>
        </authorList>
    </citation>
    <scope>NUCLEOTIDE SEQUENCE</scope>
    <source>
        <strain evidence="1">BR232B</strain>
    </source>
</reference>
<evidence type="ECO:0000313" key="1">
    <source>
        <dbReference type="EMBL" id="CAG8494513.1"/>
    </source>
</evidence>
<organism evidence="1 2">
    <name type="scientific">Paraglomus brasilianum</name>
    <dbReference type="NCBI Taxonomy" id="144538"/>
    <lineage>
        <taxon>Eukaryota</taxon>
        <taxon>Fungi</taxon>
        <taxon>Fungi incertae sedis</taxon>
        <taxon>Mucoromycota</taxon>
        <taxon>Glomeromycotina</taxon>
        <taxon>Glomeromycetes</taxon>
        <taxon>Paraglomerales</taxon>
        <taxon>Paraglomeraceae</taxon>
        <taxon>Paraglomus</taxon>
    </lineage>
</organism>
<dbReference type="AlphaFoldDB" id="A0A9N8ZGF4"/>
<keyword evidence="2" id="KW-1185">Reference proteome</keyword>
<sequence length="186" mass="20951">MATEDVSQEYPNPVLGIITTRGHESALISCANGRTFEFSLPSPAQLALIFGDKKIPNNFMVFRKLFQQSLRKDEDPLCFKQRRVSIISGWAWRAGDNFARNKFKRLATEARQYQNQVAPSMSNLPLVYKCGGCGLYNRLSSDASGVCMGVSELLVPIPGIPEESYQTESLYQSEDLYHQVVYRQSL</sequence>
<dbReference type="InterPro" id="IPR036910">
    <property type="entry name" value="HMG_box_dom_sf"/>
</dbReference>
<dbReference type="Proteomes" id="UP000789739">
    <property type="component" value="Unassembled WGS sequence"/>
</dbReference>